<dbReference type="InterPro" id="IPR002957">
    <property type="entry name" value="Keratin_I"/>
</dbReference>
<dbReference type="PRINTS" id="PR01248">
    <property type="entry name" value="TYPE1KERATIN"/>
</dbReference>
<reference evidence="7" key="1">
    <citation type="submission" date="2023-05" db="EMBL/GenBank/DDBJ databases">
        <authorList>
            <person name="Stuckert A."/>
        </authorList>
    </citation>
    <scope>NUCLEOTIDE SEQUENCE</scope>
</reference>
<dbReference type="Pfam" id="PF00038">
    <property type="entry name" value="Filament"/>
    <property type="match status" value="1"/>
</dbReference>
<feature type="coiled-coil region" evidence="4">
    <location>
        <begin position="368"/>
        <end position="409"/>
    </location>
</feature>
<dbReference type="PROSITE" id="PS00226">
    <property type="entry name" value="IF_ROD_1"/>
    <property type="match status" value="1"/>
</dbReference>
<proteinExistence type="inferred from homology"/>
<evidence type="ECO:0000313" key="7">
    <source>
        <dbReference type="EMBL" id="CAI9584808.1"/>
    </source>
</evidence>
<dbReference type="Proteomes" id="UP001162483">
    <property type="component" value="Unassembled WGS sequence"/>
</dbReference>
<evidence type="ECO:0000256" key="4">
    <source>
        <dbReference type="SAM" id="Coils"/>
    </source>
</evidence>
<evidence type="ECO:0000259" key="6">
    <source>
        <dbReference type="PROSITE" id="PS51842"/>
    </source>
</evidence>
<feature type="coiled-coil region" evidence="4">
    <location>
        <begin position="117"/>
        <end position="151"/>
    </location>
</feature>
<keyword evidence="2 4" id="KW-0175">Coiled coil</keyword>
<comment type="caution">
    <text evidence="7">The sequence shown here is derived from an EMBL/GenBank/DDBJ whole genome shotgun (WGS) entry which is preliminary data.</text>
</comment>
<dbReference type="Gene3D" id="1.20.5.170">
    <property type="match status" value="1"/>
</dbReference>
<dbReference type="PROSITE" id="PS51842">
    <property type="entry name" value="IF_ROD_2"/>
    <property type="match status" value="1"/>
</dbReference>
<dbReference type="SUPFAM" id="SSF64593">
    <property type="entry name" value="Intermediate filament protein, coiled coil region"/>
    <property type="match status" value="2"/>
</dbReference>
<feature type="compositionally biased region" description="Basic residues" evidence="5">
    <location>
        <begin position="34"/>
        <end position="43"/>
    </location>
</feature>
<dbReference type="InterPro" id="IPR039008">
    <property type="entry name" value="IF_rod_dom"/>
</dbReference>
<comment type="similarity">
    <text evidence="3">Belongs to the intermediate filament family.</text>
</comment>
<evidence type="ECO:0000313" key="8">
    <source>
        <dbReference type="Proteomes" id="UP001162483"/>
    </source>
</evidence>
<feature type="region of interest" description="Disordered" evidence="5">
    <location>
        <begin position="22"/>
        <end position="99"/>
    </location>
</feature>
<keyword evidence="8" id="KW-1185">Reference proteome</keyword>
<dbReference type="Gene3D" id="1.20.5.1160">
    <property type="entry name" value="Vasodilator-stimulated phosphoprotein"/>
    <property type="match status" value="1"/>
</dbReference>
<sequence length="462" mass="51591">MSHSNIHSSSRSLIDLCHTGGHKAPSHISSLHHGGVHTVHRKSSSFSHHGGHYKIPSVHGKTTRVSFSSHSSSGHKHGLGSGHGGHDHGHGSNISVSGGHHHWKNAGLLSINEKETMQHLNQRLSSYLEKVHSLEQENAQLEKKISEWYANNAPSTLPDSSHYFRTIQELQNQVFTANVENARIILQIDNAQLAADDLKSKYEMELSLRNSVEADVGGLRKAHEELNMQSQDLEIQVRCLQEEVLQLKKNHEEDVNSLRAQLGARVNVEVEAAPSVDLNQALSEVRQQYENLMERNLREVESIFLARSEELNRQVISGCEQLQSVQTEVIELKRTVQTLEIELQSQMSMKSALEGTLAEIEATFGSKLAELQCLINGLESDLAQIRSDLERQNHEYKTLMDEKTHLEMEIATYKRLLDGHDIDLPPEPCRALPTCQTLVPCLATDTSLPATPCTPSPKRVLQ</sequence>
<dbReference type="Gene3D" id="1.20.5.500">
    <property type="entry name" value="Single helix bin"/>
    <property type="match status" value="1"/>
</dbReference>
<feature type="coiled-coil region" evidence="4">
    <location>
        <begin position="223"/>
        <end position="342"/>
    </location>
</feature>
<protein>
    <recommendedName>
        <fullName evidence="6">IF rod domain-containing protein</fullName>
    </recommendedName>
</protein>
<evidence type="ECO:0000256" key="5">
    <source>
        <dbReference type="SAM" id="MobiDB-lite"/>
    </source>
</evidence>
<dbReference type="InterPro" id="IPR018039">
    <property type="entry name" value="IF_conserved"/>
</dbReference>
<keyword evidence="1 3" id="KW-0403">Intermediate filament</keyword>
<dbReference type="PANTHER" id="PTHR23239">
    <property type="entry name" value="INTERMEDIATE FILAMENT"/>
    <property type="match status" value="1"/>
</dbReference>
<dbReference type="SMART" id="SM01391">
    <property type="entry name" value="Filament"/>
    <property type="match status" value="1"/>
</dbReference>
<organism evidence="7 8">
    <name type="scientific">Staurois parvus</name>
    <dbReference type="NCBI Taxonomy" id="386267"/>
    <lineage>
        <taxon>Eukaryota</taxon>
        <taxon>Metazoa</taxon>
        <taxon>Chordata</taxon>
        <taxon>Craniata</taxon>
        <taxon>Vertebrata</taxon>
        <taxon>Euteleostomi</taxon>
        <taxon>Amphibia</taxon>
        <taxon>Batrachia</taxon>
        <taxon>Anura</taxon>
        <taxon>Neobatrachia</taxon>
        <taxon>Ranoidea</taxon>
        <taxon>Ranidae</taxon>
        <taxon>Staurois</taxon>
    </lineage>
</organism>
<feature type="domain" description="IF rod" evidence="6">
    <location>
        <begin position="113"/>
        <end position="424"/>
    </location>
</feature>
<evidence type="ECO:0000256" key="1">
    <source>
        <dbReference type="ARBA" id="ARBA00022754"/>
    </source>
</evidence>
<accession>A0ABN9EN62</accession>
<gene>
    <name evidence="7" type="ORF">SPARVUS_LOCUS10086641</name>
</gene>
<evidence type="ECO:0000256" key="3">
    <source>
        <dbReference type="RuleBase" id="RU000685"/>
    </source>
</evidence>
<dbReference type="EMBL" id="CATNWA010015582">
    <property type="protein sequence ID" value="CAI9584808.1"/>
    <property type="molecule type" value="Genomic_DNA"/>
</dbReference>
<name>A0ABN9EN62_9NEOB</name>
<dbReference type="PANTHER" id="PTHR23239:SF377">
    <property type="entry name" value="KERATIN 34"/>
    <property type="match status" value="1"/>
</dbReference>
<evidence type="ECO:0000256" key="2">
    <source>
        <dbReference type="ARBA" id="ARBA00023054"/>
    </source>
</evidence>